<dbReference type="GO" id="GO:0003700">
    <property type="term" value="F:DNA-binding transcription factor activity"/>
    <property type="evidence" value="ECO:0007669"/>
    <property type="project" value="TreeGrafter"/>
</dbReference>
<keyword evidence="2" id="KW-0805">Transcription regulation</keyword>
<comment type="caution">
    <text evidence="8">The sequence shown here is derived from an EMBL/GenBank/DDBJ whole genome shotgun (WGS) entry which is preliminary data.</text>
</comment>
<reference evidence="8 9" key="1">
    <citation type="submission" date="2019-10" db="EMBL/GenBank/DDBJ databases">
        <title>Glycomyces albidus sp. nov., a novel actinomycete isolated from rhizosphere soil of wheat (Triticum aestivum L.).</title>
        <authorList>
            <person name="Qian L."/>
        </authorList>
    </citation>
    <scope>NUCLEOTIDE SEQUENCE [LARGE SCALE GENOMIC DNA]</scope>
    <source>
        <strain evidence="8 9">NEAU-7082</strain>
    </source>
</reference>
<dbReference type="PROSITE" id="PS50977">
    <property type="entry name" value="HTH_TETR_2"/>
    <property type="match status" value="1"/>
</dbReference>
<proteinExistence type="predicted"/>
<evidence type="ECO:0000259" key="7">
    <source>
        <dbReference type="PROSITE" id="PS50977"/>
    </source>
</evidence>
<sequence>MDRSSRVTDATATPSARGSLSREKVLRAAVEMADAAGGEVPSTRRLAERLGVRAMALYHHFKNKDELLDGMVDLVFAEIELPEEGADWRTGMLRRAASMREALRRHPWAIGLMDSRANAGPATLRHHDAVLGCLRRGGFTVAGAAHAFSLVDSYVYGFAVQEHALPFDSGDDLEPVVEVMMEQAPPEEFAQRFPYLAEIAVEHALKPGYDYGEEFAIGLGLIVDGLERRREEW</sequence>
<evidence type="ECO:0000313" key="9">
    <source>
        <dbReference type="Proteomes" id="UP000477750"/>
    </source>
</evidence>
<dbReference type="InterPro" id="IPR036271">
    <property type="entry name" value="Tet_transcr_reg_TetR-rel_C_sf"/>
</dbReference>
<evidence type="ECO:0000256" key="5">
    <source>
        <dbReference type="PROSITE-ProRule" id="PRU00335"/>
    </source>
</evidence>
<evidence type="ECO:0000313" key="8">
    <source>
        <dbReference type="EMBL" id="MQM28487.1"/>
    </source>
</evidence>
<dbReference type="Proteomes" id="UP000477750">
    <property type="component" value="Unassembled WGS sequence"/>
</dbReference>
<dbReference type="InterPro" id="IPR004111">
    <property type="entry name" value="Repressor_TetR_C"/>
</dbReference>
<feature type="compositionally biased region" description="Polar residues" evidence="6">
    <location>
        <begin position="7"/>
        <end position="18"/>
    </location>
</feature>
<dbReference type="Gene3D" id="1.10.357.10">
    <property type="entry name" value="Tetracycline Repressor, domain 2"/>
    <property type="match status" value="1"/>
</dbReference>
<dbReference type="GO" id="GO:0000976">
    <property type="term" value="F:transcription cis-regulatory region binding"/>
    <property type="evidence" value="ECO:0007669"/>
    <property type="project" value="TreeGrafter"/>
</dbReference>
<dbReference type="InterPro" id="IPR003012">
    <property type="entry name" value="Tet_transcr_reg_TetR"/>
</dbReference>
<dbReference type="EMBL" id="WIAO01000045">
    <property type="protein sequence ID" value="MQM28487.1"/>
    <property type="molecule type" value="Genomic_DNA"/>
</dbReference>
<dbReference type="GO" id="GO:0046677">
    <property type="term" value="P:response to antibiotic"/>
    <property type="evidence" value="ECO:0007669"/>
    <property type="project" value="InterPro"/>
</dbReference>
<dbReference type="SUPFAM" id="SSF48498">
    <property type="entry name" value="Tetracyclin repressor-like, C-terminal domain"/>
    <property type="match status" value="1"/>
</dbReference>
<dbReference type="GO" id="GO:0045892">
    <property type="term" value="P:negative regulation of DNA-templated transcription"/>
    <property type="evidence" value="ECO:0007669"/>
    <property type="project" value="InterPro"/>
</dbReference>
<feature type="DNA-binding region" description="H-T-H motif" evidence="5">
    <location>
        <begin position="42"/>
        <end position="61"/>
    </location>
</feature>
<dbReference type="PANTHER" id="PTHR30055">
    <property type="entry name" value="HTH-TYPE TRANSCRIPTIONAL REGULATOR RUTR"/>
    <property type="match status" value="1"/>
</dbReference>
<evidence type="ECO:0000256" key="3">
    <source>
        <dbReference type="ARBA" id="ARBA00023125"/>
    </source>
</evidence>
<keyword evidence="1" id="KW-0678">Repressor</keyword>
<keyword evidence="9" id="KW-1185">Reference proteome</keyword>
<gene>
    <name evidence="8" type="ORF">GFD30_23420</name>
</gene>
<dbReference type="AlphaFoldDB" id="A0A6L5GFM5"/>
<feature type="region of interest" description="Disordered" evidence="6">
    <location>
        <begin position="1"/>
        <end position="20"/>
    </location>
</feature>
<dbReference type="PRINTS" id="PR00455">
    <property type="entry name" value="HTHTETR"/>
</dbReference>
<dbReference type="Pfam" id="PF00440">
    <property type="entry name" value="TetR_N"/>
    <property type="match status" value="1"/>
</dbReference>
<evidence type="ECO:0000256" key="4">
    <source>
        <dbReference type="ARBA" id="ARBA00023163"/>
    </source>
</evidence>
<dbReference type="Pfam" id="PF02909">
    <property type="entry name" value="TetR_C_1"/>
    <property type="match status" value="1"/>
</dbReference>
<organism evidence="8 9">
    <name type="scientific">Glycomyces albidus</name>
    <dbReference type="NCBI Taxonomy" id="2656774"/>
    <lineage>
        <taxon>Bacteria</taxon>
        <taxon>Bacillati</taxon>
        <taxon>Actinomycetota</taxon>
        <taxon>Actinomycetes</taxon>
        <taxon>Glycomycetales</taxon>
        <taxon>Glycomycetaceae</taxon>
        <taxon>Glycomyces</taxon>
    </lineage>
</organism>
<feature type="domain" description="HTH tetR-type" evidence="7">
    <location>
        <begin position="19"/>
        <end position="79"/>
    </location>
</feature>
<dbReference type="PRINTS" id="PR00400">
    <property type="entry name" value="TETREPRESSOR"/>
</dbReference>
<keyword evidence="3 5" id="KW-0238">DNA-binding</keyword>
<dbReference type="Gene3D" id="1.10.10.60">
    <property type="entry name" value="Homeodomain-like"/>
    <property type="match status" value="1"/>
</dbReference>
<dbReference type="InterPro" id="IPR009057">
    <property type="entry name" value="Homeodomain-like_sf"/>
</dbReference>
<accession>A0A6L5GFM5</accession>
<name>A0A6L5GFM5_9ACTN</name>
<evidence type="ECO:0000256" key="6">
    <source>
        <dbReference type="SAM" id="MobiDB-lite"/>
    </source>
</evidence>
<evidence type="ECO:0000256" key="1">
    <source>
        <dbReference type="ARBA" id="ARBA00022491"/>
    </source>
</evidence>
<protein>
    <submittedName>
        <fullName evidence="8">TetR family transcriptional regulator</fullName>
    </submittedName>
</protein>
<keyword evidence="4" id="KW-0804">Transcription</keyword>
<dbReference type="PANTHER" id="PTHR30055:SF151">
    <property type="entry name" value="TRANSCRIPTIONAL REGULATORY PROTEIN"/>
    <property type="match status" value="1"/>
</dbReference>
<evidence type="ECO:0000256" key="2">
    <source>
        <dbReference type="ARBA" id="ARBA00023015"/>
    </source>
</evidence>
<dbReference type="SUPFAM" id="SSF46689">
    <property type="entry name" value="Homeodomain-like"/>
    <property type="match status" value="1"/>
</dbReference>
<dbReference type="InterPro" id="IPR050109">
    <property type="entry name" value="HTH-type_TetR-like_transc_reg"/>
</dbReference>
<dbReference type="InterPro" id="IPR001647">
    <property type="entry name" value="HTH_TetR"/>
</dbReference>